<proteinExistence type="predicted"/>
<dbReference type="Proteomes" id="UP000265520">
    <property type="component" value="Unassembled WGS sequence"/>
</dbReference>
<feature type="non-terminal residue" evidence="1">
    <location>
        <position position="1"/>
    </location>
</feature>
<organism evidence="1 2">
    <name type="scientific">Trifolium medium</name>
    <dbReference type="NCBI Taxonomy" id="97028"/>
    <lineage>
        <taxon>Eukaryota</taxon>
        <taxon>Viridiplantae</taxon>
        <taxon>Streptophyta</taxon>
        <taxon>Embryophyta</taxon>
        <taxon>Tracheophyta</taxon>
        <taxon>Spermatophyta</taxon>
        <taxon>Magnoliopsida</taxon>
        <taxon>eudicotyledons</taxon>
        <taxon>Gunneridae</taxon>
        <taxon>Pentapetalae</taxon>
        <taxon>rosids</taxon>
        <taxon>fabids</taxon>
        <taxon>Fabales</taxon>
        <taxon>Fabaceae</taxon>
        <taxon>Papilionoideae</taxon>
        <taxon>50 kb inversion clade</taxon>
        <taxon>NPAAA clade</taxon>
        <taxon>Hologalegina</taxon>
        <taxon>IRL clade</taxon>
        <taxon>Trifolieae</taxon>
        <taxon>Trifolium</taxon>
    </lineage>
</organism>
<keyword evidence="2" id="KW-1185">Reference proteome</keyword>
<dbReference type="EMBL" id="LXQA010373472">
    <property type="protein sequence ID" value="MCI47521.1"/>
    <property type="molecule type" value="Genomic_DNA"/>
</dbReference>
<reference evidence="1 2" key="1">
    <citation type="journal article" date="2018" name="Front. Plant Sci.">
        <title>Red Clover (Trifolium pratense) and Zigzag Clover (T. medium) - A Picture of Genomic Similarities and Differences.</title>
        <authorList>
            <person name="Dluhosova J."/>
            <person name="Istvanek J."/>
            <person name="Nedelnik J."/>
            <person name="Repkova J."/>
        </authorList>
    </citation>
    <scope>NUCLEOTIDE SEQUENCE [LARGE SCALE GENOMIC DNA]</scope>
    <source>
        <strain evidence="2">cv. 10/8</strain>
        <tissue evidence="1">Leaf</tissue>
    </source>
</reference>
<sequence>FGSRFRNLADGYGWLRIVWLEVVVVACCWFRSELSVSGTIPCWRMISAKKW</sequence>
<name>A0A392SF44_9FABA</name>
<dbReference type="AlphaFoldDB" id="A0A392SF44"/>
<evidence type="ECO:0000313" key="1">
    <source>
        <dbReference type="EMBL" id="MCI47521.1"/>
    </source>
</evidence>
<protein>
    <submittedName>
        <fullName evidence="1">Uncharacterized protein</fullName>
    </submittedName>
</protein>
<evidence type="ECO:0000313" key="2">
    <source>
        <dbReference type="Proteomes" id="UP000265520"/>
    </source>
</evidence>
<accession>A0A392SF44</accession>
<comment type="caution">
    <text evidence="1">The sequence shown here is derived from an EMBL/GenBank/DDBJ whole genome shotgun (WGS) entry which is preliminary data.</text>
</comment>